<accession>A0ABW0X452</accession>
<protein>
    <submittedName>
        <fullName evidence="2">Scr1 family TA system antitoxin-like transcriptional regulator</fullName>
    </submittedName>
</protein>
<evidence type="ECO:0000259" key="1">
    <source>
        <dbReference type="PROSITE" id="PS50943"/>
    </source>
</evidence>
<reference evidence="3" key="1">
    <citation type="journal article" date="2019" name="Int. J. Syst. Evol. Microbiol.">
        <title>The Global Catalogue of Microorganisms (GCM) 10K type strain sequencing project: providing services to taxonomists for standard genome sequencing and annotation.</title>
        <authorList>
            <consortium name="The Broad Institute Genomics Platform"/>
            <consortium name="The Broad Institute Genome Sequencing Center for Infectious Disease"/>
            <person name="Wu L."/>
            <person name="Ma J."/>
        </authorList>
    </citation>
    <scope>NUCLEOTIDE SEQUENCE [LARGE SCALE GENOMIC DNA]</scope>
    <source>
        <strain evidence="3">CGMCC 4.1437</strain>
    </source>
</reference>
<dbReference type="InterPro" id="IPR001387">
    <property type="entry name" value="Cro/C1-type_HTH"/>
</dbReference>
<evidence type="ECO:0000313" key="2">
    <source>
        <dbReference type="EMBL" id="MFC5664523.1"/>
    </source>
</evidence>
<proteinExistence type="predicted"/>
<organism evidence="2 3">
    <name type="scientific">Kitasatospora misakiensis</name>
    <dbReference type="NCBI Taxonomy" id="67330"/>
    <lineage>
        <taxon>Bacteria</taxon>
        <taxon>Bacillati</taxon>
        <taxon>Actinomycetota</taxon>
        <taxon>Actinomycetes</taxon>
        <taxon>Kitasatosporales</taxon>
        <taxon>Streptomycetaceae</taxon>
        <taxon>Kitasatospora</taxon>
    </lineage>
</organism>
<comment type="caution">
    <text evidence="2">The sequence shown here is derived from an EMBL/GenBank/DDBJ whole genome shotgun (WGS) entry which is preliminary data.</text>
</comment>
<dbReference type="CDD" id="cd00093">
    <property type="entry name" value="HTH_XRE"/>
    <property type="match status" value="1"/>
</dbReference>
<dbReference type="Proteomes" id="UP001595975">
    <property type="component" value="Unassembled WGS sequence"/>
</dbReference>
<dbReference type="Gene3D" id="1.10.260.40">
    <property type="entry name" value="lambda repressor-like DNA-binding domains"/>
    <property type="match status" value="1"/>
</dbReference>
<name>A0ABW0X452_9ACTN</name>
<dbReference type="Pfam" id="PF13560">
    <property type="entry name" value="HTH_31"/>
    <property type="match status" value="1"/>
</dbReference>
<dbReference type="SUPFAM" id="SSF47413">
    <property type="entry name" value="lambda repressor-like DNA-binding domains"/>
    <property type="match status" value="1"/>
</dbReference>
<dbReference type="PROSITE" id="PS50943">
    <property type="entry name" value="HTH_CROC1"/>
    <property type="match status" value="1"/>
</dbReference>
<keyword evidence="3" id="KW-1185">Reference proteome</keyword>
<dbReference type="EMBL" id="JBHSOF010000018">
    <property type="protein sequence ID" value="MFC5664523.1"/>
    <property type="molecule type" value="Genomic_DNA"/>
</dbReference>
<evidence type="ECO:0000313" key="3">
    <source>
        <dbReference type="Proteomes" id="UP001595975"/>
    </source>
</evidence>
<sequence length="279" mass="31411">MNKKELDPTSSPWAPFGVQLRRSREARGLTQAQLARLIGCDPSHVSLVELSHRPPSMNFAMKADEVLETGGTLMLMYWQHKHTALVPGFPEYANYEAKAAEIRMFEIGVIPGLLQTREYATALEAGHVRQGGATQAQAEERVSFLLTRQQCLDRTPPPLVHAVLDESCLRRIIGGRDLMVAQFLLLEELAQRPNIAIQVAPFSLGENVPFMRMVFLLTMPDRKVLGYSENEHRGFLDRDADAVLPVVRGYDRLQIEAMNQADSLAMIRSARRDLEWMST</sequence>
<dbReference type="InterPro" id="IPR010982">
    <property type="entry name" value="Lambda_DNA-bd_dom_sf"/>
</dbReference>
<gene>
    <name evidence="2" type="ORF">ACFP3U_16205</name>
</gene>
<dbReference type="Pfam" id="PF19054">
    <property type="entry name" value="DUF5753"/>
    <property type="match status" value="1"/>
</dbReference>
<dbReference type="InterPro" id="IPR043917">
    <property type="entry name" value="DUF5753"/>
</dbReference>
<dbReference type="RefSeq" id="WP_380226221.1">
    <property type="nucleotide sequence ID" value="NZ_JBHSOF010000018.1"/>
</dbReference>
<feature type="domain" description="HTH cro/C1-type" evidence="1">
    <location>
        <begin position="20"/>
        <end position="73"/>
    </location>
</feature>
<dbReference type="SMART" id="SM00530">
    <property type="entry name" value="HTH_XRE"/>
    <property type="match status" value="1"/>
</dbReference>